<dbReference type="STRING" id="98403.A0A151GPV2"/>
<dbReference type="Proteomes" id="UP000076580">
    <property type="component" value="Chromosome 01"/>
</dbReference>
<dbReference type="GO" id="GO:0061630">
    <property type="term" value="F:ubiquitin protein ligase activity"/>
    <property type="evidence" value="ECO:0007669"/>
    <property type="project" value="UniProtKB-EC"/>
</dbReference>
<dbReference type="PROSITE" id="PS51698">
    <property type="entry name" value="U_BOX"/>
    <property type="match status" value="1"/>
</dbReference>
<keyword evidence="8" id="KW-1185">Reference proteome</keyword>
<dbReference type="Gene3D" id="1.25.40.10">
    <property type="entry name" value="Tetratricopeptide repeat domain"/>
    <property type="match status" value="1"/>
</dbReference>
<dbReference type="InterPro" id="IPR003613">
    <property type="entry name" value="Ubox_domain"/>
</dbReference>
<dbReference type="RefSeq" id="XP_040658497.1">
    <property type="nucleotide sequence ID" value="XM_040797614.1"/>
</dbReference>
<evidence type="ECO:0000259" key="6">
    <source>
        <dbReference type="PROSITE" id="PS51698"/>
    </source>
</evidence>
<evidence type="ECO:0000256" key="2">
    <source>
        <dbReference type="ARBA" id="ARBA00022679"/>
    </source>
</evidence>
<keyword evidence="2" id="KW-0808">Transferase</keyword>
<name>A0A151GPV2_DRECN</name>
<dbReference type="SUPFAM" id="SSF48452">
    <property type="entry name" value="TPR-like"/>
    <property type="match status" value="1"/>
</dbReference>
<dbReference type="GO" id="GO:0003755">
    <property type="term" value="F:peptidyl-prolyl cis-trans isomerase activity"/>
    <property type="evidence" value="ECO:0007669"/>
    <property type="project" value="UniProtKB-KW"/>
</dbReference>
<dbReference type="SUPFAM" id="SSF57850">
    <property type="entry name" value="RING/U-box"/>
    <property type="match status" value="1"/>
</dbReference>
<dbReference type="GO" id="GO:0000209">
    <property type="term" value="P:protein polyubiquitination"/>
    <property type="evidence" value="ECO:0007669"/>
    <property type="project" value="TreeGrafter"/>
</dbReference>
<evidence type="ECO:0000256" key="1">
    <source>
        <dbReference type="ARBA" id="ARBA00000900"/>
    </source>
</evidence>
<accession>A0A151GPV2</accession>
<gene>
    <name evidence="7" type="ORF">DCS_00275</name>
</gene>
<evidence type="ECO:0000256" key="3">
    <source>
        <dbReference type="ARBA" id="ARBA00022737"/>
    </source>
</evidence>
<evidence type="ECO:0000256" key="4">
    <source>
        <dbReference type="ARBA" id="ARBA00022786"/>
    </source>
</evidence>
<dbReference type="GO" id="GO:0005737">
    <property type="term" value="C:cytoplasm"/>
    <property type="evidence" value="ECO:0007669"/>
    <property type="project" value="TreeGrafter"/>
</dbReference>
<evidence type="ECO:0000313" key="7">
    <source>
        <dbReference type="EMBL" id="KYK59145.1"/>
    </source>
</evidence>
<dbReference type="Gene3D" id="3.30.40.10">
    <property type="entry name" value="Zinc/RING finger domain, C3HC4 (zinc finger)"/>
    <property type="match status" value="1"/>
</dbReference>
<dbReference type="GO" id="GO:0051087">
    <property type="term" value="F:protein-folding chaperone binding"/>
    <property type="evidence" value="ECO:0007669"/>
    <property type="project" value="TreeGrafter"/>
</dbReference>
<dbReference type="PANTHER" id="PTHR46803:SF2">
    <property type="entry name" value="E3 UBIQUITIN-PROTEIN LIGASE CHIP"/>
    <property type="match status" value="1"/>
</dbReference>
<keyword evidence="5" id="KW-0413">Isomerase</keyword>
<dbReference type="SMART" id="SM00504">
    <property type="entry name" value="Ubox"/>
    <property type="match status" value="1"/>
</dbReference>
<dbReference type="Pfam" id="PF04564">
    <property type="entry name" value="U-box"/>
    <property type="match status" value="1"/>
</dbReference>
<dbReference type="InterPro" id="IPR013083">
    <property type="entry name" value="Znf_RING/FYVE/PHD"/>
</dbReference>
<dbReference type="InterPro" id="IPR011990">
    <property type="entry name" value="TPR-like_helical_dom_sf"/>
</dbReference>
<dbReference type="PANTHER" id="PTHR46803">
    <property type="entry name" value="E3 UBIQUITIN-PROTEIN LIGASE CHIP"/>
    <property type="match status" value="1"/>
</dbReference>
<dbReference type="SMART" id="SM00028">
    <property type="entry name" value="TPR"/>
    <property type="match status" value="3"/>
</dbReference>
<keyword evidence="4" id="KW-0833">Ubl conjugation pathway</keyword>
<dbReference type="InterPro" id="IPR019734">
    <property type="entry name" value="TPR_rpt"/>
</dbReference>
<dbReference type="GO" id="GO:0006515">
    <property type="term" value="P:protein quality control for misfolded or incompletely synthesized proteins"/>
    <property type="evidence" value="ECO:0007669"/>
    <property type="project" value="TreeGrafter"/>
</dbReference>
<evidence type="ECO:0000256" key="5">
    <source>
        <dbReference type="ARBA" id="ARBA00023110"/>
    </source>
</evidence>
<dbReference type="InParanoid" id="A0A151GPV2"/>
<dbReference type="GO" id="GO:0043161">
    <property type="term" value="P:proteasome-mediated ubiquitin-dependent protein catabolic process"/>
    <property type="evidence" value="ECO:0007669"/>
    <property type="project" value="TreeGrafter"/>
</dbReference>
<organism evidence="7 8">
    <name type="scientific">Drechmeria coniospora</name>
    <name type="common">Nematophagous fungus</name>
    <name type="synonym">Meria coniospora</name>
    <dbReference type="NCBI Taxonomy" id="98403"/>
    <lineage>
        <taxon>Eukaryota</taxon>
        <taxon>Fungi</taxon>
        <taxon>Dikarya</taxon>
        <taxon>Ascomycota</taxon>
        <taxon>Pezizomycotina</taxon>
        <taxon>Sordariomycetes</taxon>
        <taxon>Hypocreomycetidae</taxon>
        <taxon>Hypocreales</taxon>
        <taxon>Ophiocordycipitaceae</taxon>
        <taxon>Drechmeria</taxon>
    </lineage>
</organism>
<proteinExistence type="predicted"/>
<feature type="domain" description="U-box" evidence="6">
    <location>
        <begin position="195"/>
        <end position="268"/>
    </location>
</feature>
<protein>
    <submittedName>
        <fullName evidence="7">U-box domain-containing protein</fullName>
    </submittedName>
</protein>
<dbReference type="EMBL" id="LAYC01000001">
    <property type="protein sequence ID" value="KYK59145.1"/>
    <property type="molecule type" value="Genomic_DNA"/>
</dbReference>
<dbReference type="GO" id="GO:0045862">
    <property type="term" value="P:positive regulation of proteolysis"/>
    <property type="evidence" value="ECO:0007669"/>
    <property type="project" value="TreeGrafter"/>
</dbReference>
<comment type="catalytic activity">
    <reaction evidence="1">
        <text>S-ubiquitinyl-[E2 ubiquitin-conjugating enzyme]-L-cysteine + [acceptor protein]-L-lysine = [E2 ubiquitin-conjugating enzyme]-L-cysteine + N(6)-ubiquitinyl-[acceptor protein]-L-lysine.</text>
        <dbReference type="EC" id="2.3.2.27"/>
    </reaction>
</comment>
<dbReference type="GO" id="GO:0071218">
    <property type="term" value="P:cellular response to misfolded protein"/>
    <property type="evidence" value="ECO:0007669"/>
    <property type="project" value="TreeGrafter"/>
</dbReference>
<comment type="caution">
    <text evidence="7">The sequence shown here is derived from an EMBL/GenBank/DDBJ whole genome shotgun (WGS) entry which is preliminary data.</text>
</comment>
<evidence type="ECO:0000313" key="8">
    <source>
        <dbReference type="Proteomes" id="UP000076580"/>
    </source>
</evidence>
<keyword evidence="5" id="KW-0697">Rotamase</keyword>
<dbReference type="GeneID" id="63712918"/>
<dbReference type="OrthoDB" id="629492at2759"/>
<reference evidence="7 8" key="1">
    <citation type="journal article" date="2016" name="Sci. Rep.">
        <title>Insights into Adaptations to a Near-Obligate Nematode Endoparasitic Lifestyle from the Finished Genome of Drechmeria coniospora.</title>
        <authorList>
            <person name="Zhang L."/>
            <person name="Zhou Z."/>
            <person name="Guo Q."/>
            <person name="Fokkens L."/>
            <person name="Miskei M."/>
            <person name="Pocsi I."/>
            <person name="Zhang W."/>
            <person name="Chen M."/>
            <person name="Wang L."/>
            <person name="Sun Y."/>
            <person name="Donzelli B.G."/>
            <person name="Gibson D.M."/>
            <person name="Nelson D.R."/>
            <person name="Luo J.G."/>
            <person name="Rep M."/>
            <person name="Liu H."/>
            <person name="Yang S."/>
            <person name="Wang J."/>
            <person name="Krasnoff S.B."/>
            <person name="Xu Y."/>
            <person name="Molnar I."/>
            <person name="Lin M."/>
        </authorList>
    </citation>
    <scope>NUCLEOTIDE SEQUENCE [LARGE SCALE GENOMIC DNA]</scope>
    <source>
        <strain evidence="7 8">ARSEF 6962</strain>
    </source>
</reference>
<dbReference type="AlphaFoldDB" id="A0A151GPV2"/>
<sequence>MSRSMQLKEDGNRHFLSGDYIGAEGFYSKAILADPKNPILFTNRAMARLKLSLWDSAASDCNTCLVLAPSSMKAHYYLCQAQLGIGDYDAAVENALKAHEICVSTNDRSLAAVTGIVLRCKKKRWEQREKARKREAQDLERELLDLLAARTDEMLVAESGDEVERDTIREEGSRKLALLRDVFERARSRSDQERQVPDWAIDDISFGVMVDPVVTKTGKSYERASIMEHLRRHPTDPLTREPLLASEIRPNLALRQACNEYLEENGWAVDW</sequence>
<keyword evidence="3" id="KW-0677">Repeat</keyword>